<dbReference type="AlphaFoldDB" id="A0A839Y2V6"/>
<dbReference type="EMBL" id="JACIBU010000001">
    <property type="protein sequence ID" value="MBB3677095.1"/>
    <property type="molecule type" value="Genomic_DNA"/>
</dbReference>
<name>A0A839Y2V6_9ACTN</name>
<gene>
    <name evidence="6" type="ORF">FHX36_002830</name>
</gene>
<comment type="cofactor">
    <cofactor evidence="1">
        <name>Mg(2+)</name>
        <dbReference type="ChEBI" id="CHEBI:18420"/>
    </cofactor>
</comment>
<keyword evidence="3 6" id="KW-0378">Hydrolase</keyword>
<reference evidence="6 7" key="1">
    <citation type="submission" date="2020-08" db="EMBL/GenBank/DDBJ databases">
        <title>Sequencing the genomes of 1000 actinobacteria strains.</title>
        <authorList>
            <person name="Klenk H.-P."/>
        </authorList>
    </citation>
    <scope>NUCLEOTIDE SEQUENCE [LARGE SCALE GENOMIC DNA]</scope>
    <source>
        <strain evidence="6 7">DSM 16678</strain>
    </source>
</reference>
<dbReference type="InterPro" id="IPR011330">
    <property type="entry name" value="Glyco_hydro/deAcase_b/a-brl"/>
</dbReference>
<dbReference type="PANTHER" id="PTHR31609">
    <property type="entry name" value="YDJC DEACETYLASE FAMILY MEMBER"/>
    <property type="match status" value="1"/>
</dbReference>
<proteinExistence type="predicted"/>
<keyword evidence="4" id="KW-0460">Magnesium</keyword>
<accession>A0A839Y2V6</accession>
<dbReference type="RefSeq" id="WP_183513836.1">
    <property type="nucleotide sequence ID" value="NZ_JACIBU010000001.1"/>
</dbReference>
<evidence type="ECO:0000313" key="7">
    <source>
        <dbReference type="Proteomes" id="UP000580718"/>
    </source>
</evidence>
<organism evidence="6 7">
    <name type="scientific">Modestobacter versicolor</name>
    <dbReference type="NCBI Taxonomy" id="429133"/>
    <lineage>
        <taxon>Bacteria</taxon>
        <taxon>Bacillati</taxon>
        <taxon>Actinomycetota</taxon>
        <taxon>Actinomycetes</taxon>
        <taxon>Geodermatophilales</taxon>
        <taxon>Geodermatophilaceae</taxon>
        <taxon>Modestobacter</taxon>
    </lineage>
</organism>
<dbReference type="Pfam" id="PF04794">
    <property type="entry name" value="YdjC"/>
    <property type="match status" value="1"/>
</dbReference>
<dbReference type="GO" id="GO:0019213">
    <property type="term" value="F:deacetylase activity"/>
    <property type="evidence" value="ECO:0007669"/>
    <property type="project" value="TreeGrafter"/>
</dbReference>
<dbReference type="GO" id="GO:0005975">
    <property type="term" value="P:carbohydrate metabolic process"/>
    <property type="evidence" value="ECO:0007669"/>
    <property type="project" value="InterPro"/>
</dbReference>
<dbReference type="GO" id="GO:0046872">
    <property type="term" value="F:metal ion binding"/>
    <property type="evidence" value="ECO:0007669"/>
    <property type="project" value="UniProtKB-KW"/>
</dbReference>
<evidence type="ECO:0000256" key="1">
    <source>
        <dbReference type="ARBA" id="ARBA00001946"/>
    </source>
</evidence>
<keyword evidence="5" id="KW-0119">Carbohydrate metabolism</keyword>
<dbReference type="Gene3D" id="3.20.20.370">
    <property type="entry name" value="Glycoside hydrolase/deacetylase"/>
    <property type="match status" value="1"/>
</dbReference>
<evidence type="ECO:0000256" key="2">
    <source>
        <dbReference type="ARBA" id="ARBA00022723"/>
    </source>
</evidence>
<dbReference type="SUPFAM" id="SSF88713">
    <property type="entry name" value="Glycoside hydrolase/deacetylase"/>
    <property type="match status" value="1"/>
</dbReference>
<dbReference type="Proteomes" id="UP000580718">
    <property type="component" value="Unassembled WGS sequence"/>
</dbReference>
<sequence length="279" mass="29108">MSRLLVVNADDMGLTPGVCRAVLRGHTEGVVTSTSVLAVGAAFDDAAARLRDAPGLAVGAHLAIVGEDRPLLSAAEVPTLVDRSGHFPLSYRTVVARGAAGRIDPDDVRREFTAQLEAVRGIGVPVTHLDTHQHTHLWPAVAEVVVELATAAGVPAVRLPTSRSRGPVGVGVRLLSRRLGARLRRAGLGTTADYAGLDESGALDQARFGATLRRLAASGAASAEVNTHPGEPGETALERFGWGFRWGDELAMLTAPATRELIAALGYRLGSFADLAGAR</sequence>
<dbReference type="PANTHER" id="PTHR31609:SF1">
    <property type="entry name" value="CARBOHYDRATE DEACETYLASE"/>
    <property type="match status" value="1"/>
</dbReference>
<evidence type="ECO:0000256" key="3">
    <source>
        <dbReference type="ARBA" id="ARBA00022801"/>
    </source>
</evidence>
<dbReference type="InterPro" id="IPR006879">
    <property type="entry name" value="YdjC-like"/>
</dbReference>
<protein>
    <submittedName>
        <fullName evidence="6">Putative glycoside hydrolase/deacetylase ChbG (UPF0249 family)</fullName>
    </submittedName>
</protein>
<evidence type="ECO:0000256" key="4">
    <source>
        <dbReference type="ARBA" id="ARBA00022842"/>
    </source>
</evidence>
<dbReference type="GO" id="GO:0016787">
    <property type="term" value="F:hydrolase activity"/>
    <property type="evidence" value="ECO:0007669"/>
    <property type="project" value="UniProtKB-KW"/>
</dbReference>
<comment type="caution">
    <text evidence="6">The sequence shown here is derived from an EMBL/GenBank/DDBJ whole genome shotgun (WGS) entry which is preliminary data.</text>
</comment>
<keyword evidence="2" id="KW-0479">Metal-binding</keyword>
<evidence type="ECO:0000313" key="6">
    <source>
        <dbReference type="EMBL" id="MBB3677095.1"/>
    </source>
</evidence>
<evidence type="ECO:0000256" key="5">
    <source>
        <dbReference type="ARBA" id="ARBA00023277"/>
    </source>
</evidence>